<dbReference type="InterPro" id="IPR041470">
    <property type="entry name" value="GCP_N"/>
</dbReference>
<dbReference type="GO" id="GO:0031122">
    <property type="term" value="P:cytoplasmic microtubule organization"/>
    <property type="evidence" value="ECO:0007669"/>
    <property type="project" value="TreeGrafter"/>
</dbReference>
<protein>
    <recommendedName>
        <fullName evidence="5">Gamma-tubulin complex component</fullName>
    </recommendedName>
</protein>
<dbReference type="InterPro" id="IPR007259">
    <property type="entry name" value="GCP"/>
</dbReference>
<dbReference type="Proteomes" id="UP001174909">
    <property type="component" value="Unassembled WGS sequence"/>
</dbReference>
<evidence type="ECO:0000256" key="2">
    <source>
        <dbReference type="ARBA" id="ARBA00022490"/>
    </source>
</evidence>
<dbReference type="GO" id="GO:0051321">
    <property type="term" value="P:meiotic cell cycle"/>
    <property type="evidence" value="ECO:0007669"/>
    <property type="project" value="TreeGrafter"/>
</dbReference>
<dbReference type="InterPro" id="IPR040457">
    <property type="entry name" value="GCP_C"/>
</dbReference>
<keyword evidence="3 5" id="KW-0493">Microtubule</keyword>
<evidence type="ECO:0000256" key="3">
    <source>
        <dbReference type="ARBA" id="ARBA00022701"/>
    </source>
</evidence>
<evidence type="ECO:0000256" key="1">
    <source>
        <dbReference type="ARBA" id="ARBA00010337"/>
    </source>
</evidence>
<evidence type="ECO:0000259" key="7">
    <source>
        <dbReference type="Pfam" id="PF17681"/>
    </source>
</evidence>
<dbReference type="Pfam" id="PF17681">
    <property type="entry name" value="GCP_N_terminal"/>
    <property type="match status" value="1"/>
</dbReference>
<organism evidence="8 9">
    <name type="scientific">Geodia barretti</name>
    <name type="common">Barrett's horny sponge</name>
    <dbReference type="NCBI Taxonomy" id="519541"/>
    <lineage>
        <taxon>Eukaryota</taxon>
        <taxon>Metazoa</taxon>
        <taxon>Porifera</taxon>
        <taxon>Demospongiae</taxon>
        <taxon>Heteroscleromorpha</taxon>
        <taxon>Tetractinellida</taxon>
        <taxon>Astrophorina</taxon>
        <taxon>Geodiidae</taxon>
        <taxon>Geodia</taxon>
    </lineage>
</organism>
<evidence type="ECO:0000313" key="8">
    <source>
        <dbReference type="EMBL" id="CAI8022858.1"/>
    </source>
</evidence>
<accession>A0AA35S3N8</accession>
<dbReference type="EMBL" id="CASHTH010001979">
    <property type="protein sequence ID" value="CAI8022858.1"/>
    <property type="molecule type" value="Genomic_DNA"/>
</dbReference>
<proteinExistence type="inferred from homology"/>
<gene>
    <name evidence="8" type="ORF">GBAR_LOCUS13376</name>
</gene>
<dbReference type="AlphaFoldDB" id="A0AA35S3N8"/>
<evidence type="ECO:0000256" key="4">
    <source>
        <dbReference type="ARBA" id="ARBA00023212"/>
    </source>
</evidence>
<dbReference type="GO" id="GO:0000922">
    <property type="term" value="C:spindle pole"/>
    <property type="evidence" value="ECO:0007669"/>
    <property type="project" value="InterPro"/>
</dbReference>
<keyword evidence="9" id="KW-1185">Reference proteome</keyword>
<evidence type="ECO:0000256" key="5">
    <source>
        <dbReference type="RuleBase" id="RU363050"/>
    </source>
</evidence>
<sequence>MPCATAIFSNKLRELEDIVRQKKESLTLLGLSVELHPMFRDVDLLRHMVTGGLGTDEPGMPGSSRTSVVRFLDRLWHGLRYCHTLGEGGASSVQLLFPLWVMSIRPYLTAVGEWMARGVLQDRHGELCIVRNEAVIEGAGNYWGEGFSVRDPVPQFLEPLLDQVMLAGKSMNLIDTTGQRRGGEEEEDETDVPLELRDMDPLLQQYLQSLTCHAAPDGPTSLSVWNELRTMAGRQSNTPVNVLVQNCLQPLISKLCKKVRETTFKEVRMLHCRFTPVQSVDQASSCLMHILHTEYNLLDHFRTVQLFLLMEAGDTMHHFASDIFSRIQRGEPWRDGVYLNSLLQEVLLPHYPHLDNWSRGRLRQSSPAPVMKTYNAIFHFLMQVKWAKWCLEGLQVKGHMREAGTRTPLSLLLHRLLLLRAKLLHFVNSIYHYLMTRILHSVGLKFQGQVNEAADLDTVLTLHSDYVSTIFDRCLLNKKASIVKEAVLKTLRLTLSFRQKWELGLSSFSYAEGQKMESDFSKCSHFLVTCLTNTVKRGSFPHLESLAFSLTTLKTDQKIFSN</sequence>
<keyword evidence="4 5" id="KW-0206">Cytoskeleton</keyword>
<evidence type="ECO:0000313" key="9">
    <source>
        <dbReference type="Proteomes" id="UP001174909"/>
    </source>
</evidence>
<comment type="similarity">
    <text evidence="1 5">Belongs to the TUBGCP family.</text>
</comment>
<name>A0AA35S3N8_GEOBA</name>
<dbReference type="Pfam" id="PF04130">
    <property type="entry name" value="GCP_C_terminal"/>
    <property type="match status" value="1"/>
</dbReference>
<dbReference type="Gene3D" id="1.20.120.1900">
    <property type="entry name" value="Gamma-tubulin complex, C-terminal domain"/>
    <property type="match status" value="1"/>
</dbReference>
<dbReference type="GO" id="GO:0005874">
    <property type="term" value="C:microtubule"/>
    <property type="evidence" value="ECO:0007669"/>
    <property type="project" value="UniProtKB-KW"/>
</dbReference>
<dbReference type="InterPro" id="IPR042241">
    <property type="entry name" value="GCP_C_sf"/>
</dbReference>
<dbReference type="GO" id="GO:0007020">
    <property type="term" value="P:microtubule nucleation"/>
    <property type="evidence" value="ECO:0007669"/>
    <property type="project" value="InterPro"/>
</dbReference>
<evidence type="ECO:0000259" key="6">
    <source>
        <dbReference type="Pfam" id="PF04130"/>
    </source>
</evidence>
<dbReference type="GO" id="GO:0051225">
    <property type="term" value="P:spindle assembly"/>
    <property type="evidence" value="ECO:0007669"/>
    <property type="project" value="TreeGrafter"/>
</dbReference>
<keyword evidence="2 5" id="KW-0963">Cytoplasm</keyword>
<comment type="subcellular location">
    <subcellularLocation>
        <location evidence="5">Cytoplasm</location>
        <location evidence="5">Cytoskeleton</location>
        <location evidence="5">Microtubule organizing center</location>
    </subcellularLocation>
</comment>
<reference evidence="8" key="1">
    <citation type="submission" date="2023-03" db="EMBL/GenBank/DDBJ databases">
        <authorList>
            <person name="Steffen K."/>
            <person name="Cardenas P."/>
        </authorList>
    </citation>
    <scope>NUCLEOTIDE SEQUENCE</scope>
</reference>
<feature type="domain" description="Gamma tubulin complex component C-terminal" evidence="6">
    <location>
        <begin position="370"/>
        <end position="550"/>
    </location>
</feature>
<feature type="domain" description="Gamma tubulin complex component protein N-terminal" evidence="7">
    <location>
        <begin position="15"/>
        <end position="196"/>
    </location>
</feature>
<dbReference type="GO" id="GO:0000278">
    <property type="term" value="P:mitotic cell cycle"/>
    <property type="evidence" value="ECO:0007669"/>
    <property type="project" value="TreeGrafter"/>
</dbReference>
<dbReference type="GO" id="GO:0043015">
    <property type="term" value="F:gamma-tubulin binding"/>
    <property type="evidence" value="ECO:0007669"/>
    <property type="project" value="InterPro"/>
</dbReference>
<dbReference type="PANTHER" id="PTHR19302">
    <property type="entry name" value="GAMMA TUBULIN COMPLEX PROTEIN"/>
    <property type="match status" value="1"/>
</dbReference>
<dbReference type="GO" id="GO:0000930">
    <property type="term" value="C:gamma-tubulin complex"/>
    <property type="evidence" value="ECO:0007669"/>
    <property type="project" value="TreeGrafter"/>
</dbReference>
<dbReference type="GO" id="GO:0051011">
    <property type="term" value="F:microtubule minus-end binding"/>
    <property type="evidence" value="ECO:0007669"/>
    <property type="project" value="TreeGrafter"/>
</dbReference>
<comment type="caution">
    <text evidence="8">The sequence shown here is derived from an EMBL/GenBank/DDBJ whole genome shotgun (WGS) entry which is preliminary data.</text>
</comment>
<dbReference type="PANTHER" id="PTHR19302:SF33">
    <property type="entry name" value="GAMMA-TUBULIN COMPLEX COMPONENT 5"/>
    <property type="match status" value="1"/>
</dbReference>